<reference evidence="2" key="2">
    <citation type="submission" date="2020-11" db="EMBL/GenBank/DDBJ databases">
        <authorList>
            <person name="McCartney M.A."/>
            <person name="Auch B."/>
            <person name="Kono T."/>
            <person name="Mallez S."/>
            <person name="Becker A."/>
            <person name="Gohl D.M."/>
            <person name="Silverstein K.A.T."/>
            <person name="Koren S."/>
            <person name="Bechman K.B."/>
            <person name="Herman A."/>
            <person name="Abrahante J.E."/>
            <person name="Garbe J."/>
        </authorList>
    </citation>
    <scope>NUCLEOTIDE SEQUENCE</scope>
    <source>
        <strain evidence="2">Duluth1</strain>
        <tissue evidence="2">Whole animal</tissue>
    </source>
</reference>
<organism evidence="2 3">
    <name type="scientific">Dreissena polymorpha</name>
    <name type="common">Zebra mussel</name>
    <name type="synonym">Mytilus polymorpha</name>
    <dbReference type="NCBI Taxonomy" id="45954"/>
    <lineage>
        <taxon>Eukaryota</taxon>
        <taxon>Metazoa</taxon>
        <taxon>Spiralia</taxon>
        <taxon>Lophotrochozoa</taxon>
        <taxon>Mollusca</taxon>
        <taxon>Bivalvia</taxon>
        <taxon>Autobranchia</taxon>
        <taxon>Heteroconchia</taxon>
        <taxon>Euheterodonta</taxon>
        <taxon>Imparidentia</taxon>
        <taxon>Neoheterodontei</taxon>
        <taxon>Myida</taxon>
        <taxon>Dreissenoidea</taxon>
        <taxon>Dreissenidae</taxon>
        <taxon>Dreissena</taxon>
    </lineage>
</organism>
<evidence type="ECO:0000256" key="1">
    <source>
        <dbReference type="SAM" id="MobiDB-lite"/>
    </source>
</evidence>
<feature type="compositionally biased region" description="Low complexity" evidence="1">
    <location>
        <begin position="162"/>
        <end position="175"/>
    </location>
</feature>
<evidence type="ECO:0000313" key="2">
    <source>
        <dbReference type="EMBL" id="KAH3874438.1"/>
    </source>
</evidence>
<dbReference type="Proteomes" id="UP000828390">
    <property type="component" value="Unassembled WGS sequence"/>
</dbReference>
<gene>
    <name evidence="2" type="ORF">DPMN_037682</name>
</gene>
<feature type="compositionally biased region" description="Polar residues" evidence="1">
    <location>
        <begin position="73"/>
        <end position="82"/>
    </location>
</feature>
<dbReference type="AlphaFoldDB" id="A0A9D4RPE8"/>
<feature type="region of interest" description="Disordered" evidence="1">
    <location>
        <begin position="122"/>
        <end position="175"/>
    </location>
</feature>
<protein>
    <submittedName>
        <fullName evidence="2">Uncharacterized protein</fullName>
    </submittedName>
</protein>
<evidence type="ECO:0000313" key="3">
    <source>
        <dbReference type="Proteomes" id="UP000828390"/>
    </source>
</evidence>
<proteinExistence type="predicted"/>
<keyword evidence="3" id="KW-1185">Reference proteome</keyword>
<sequence>MIDFTASANQYSFDTPAVPTPGVYCAVSMPAKSQFLAPATEAMDFQGTEASTYKTSSNHNQHLVQAVYTTTDTKSLPSPATPTFNSHSTHKTSNSNTFSAKLDGETAFKSILCDSSNQNINVLEKKPARDRPRDSRSLSRAEKRSESAKPYTRQGSKSRKCSQNISSQSMSSKNSKIYMSEPVHGVSVGGICADQGQPNCGIK</sequence>
<feature type="compositionally biased region" description="Basic and acidic residues" evidence="1">
    <location>
        <begin position="123"/>
        <end position="147"/>
    </location>
</feature>
<feature type="compositionally biased region" description="Low complexity" evidence="1">
    <location>
        <begin position="83"/>
        <end position="96"/>
    </location>
</feature>
<feature type="region of interest" description="Disordered" evidence="1">
    <location>
        <begin position="73"/>
        <end position="96"/>
    </location>
</feature>
<dbReference type="EMBL" id="JAIWYP010000002">
    <property type="protein sequence ID" value="KAH3874438.1"/>
    <property type="molecule type" value="Genomic_DNA"/>
</dbReference>
<reference evidence="2" key="1">
    <citation type="journal article" date="2019" name="bioRxiv">
        <title>The Genome of the Zebra Mussel, Dreissena polymorpha: A Resource for Invasive Species Research.</title>
        <authorList>
            <person name="McCartney M.A."/>
            <person name="Auch B."/>
            <person name="Kono T."/>
            <person name="Mallez S."/>
            <person name="Zhang Y."/>
            <person name="Obille A."/>
            <person name="Becker A."/>
            <person name="Abrahante J.E."/>
            <person name="Garbe J."/>
            <person name="Badalamenti J.P."/>
            <person name="Herman A."/>
            <person name="Mangelson H."/>
            <person name="Liachko I."/>
            <person name="Sullivan S."/>
            <person name="Sone E.D."/>
            <person name="Koren S."/>
            <person name="Silverstein K.A.T."/>
            <person name="Beckman K.B."/>
            <person name="Gohl D.M."/>
        </authorList>
    </citation>
    <scope>NUCLEOTIDE SEQUENCE</scope>
    <source>
        <strain evidence="2">Duluth1</strain>
        <tissue evidence="2">Whole animal</tissue>
    </source>
</reference>
<comment type="caution">
    <text evidence="2">The sequence shown here is derived from an EMBL/GenBank/DDBJ whole genome shotgun (WGS) entry which is preliminary data.</text>
</comment>
<name>A0A9D4RPE8_DREPO</name>
<accession>A0A9D4RPE8</accession>